<dbReference type="VEuPathDB" id="TrichDB:TVAGG3_0154260"/>
<organism evidence="1 2">
    <name type="scientific">Trichomonas vaginalis (strain ATCC PRA-98 / G3)</name>
    <dbReference type="NCBI Taxonomy" id="412133"/>
    <lineage>
        <taxon>Eukaryota</taxon>
        <taxon>Metamonada</taxon>
        <taxon>Parabasalia</taxon>
        <taxon>Trichomonadida</taxon>
        <taxon>Trichomonadidae</taxon>
        <taxon>Trichomonas</taxon>
    </lineage>
</organism>
<sequence length="100" mass="11550">MATVLRRQALDQFILLFPEDQRTEMNRKATNFEPYSLSYDPNELSREFGSHAWQCTLTIKRDKKKVSGPFPIERKGRVAIVRVIAMVAPQRVTEGKQCPL</sequence>
<gene>
    <name evidence="1" type="ORF">TVAG_580330</name>
</gene>
<reference evidence="1" key="1">
    <citation type="submission" date="2006-10" db="EMBL/GenBank/DDBJ databases">
        <authorList>
            <person name="Amadeo P."/>
            <person name="Zhao Q."/>
            <person name="Wortman J."/>
            <person name="Fraser-Liggett C."/>
            <person name="Carlton J."/>
        </authorList>
    </citation>
    <scope>NUCLEOTIDE SEQUENCE</scope>
    <source>
        <strain evidence="1">G3</strain>
    </source>
</reference>
<protein>
    <submittedName>
        <fullName evidence="1">Uncharacterized protein</fullName>
    </submittedName>
</protein>
<proteinExistence type="predicted"/>
<evidence type="ECO:0000313" key="2">
    <source>
        <dbReference type="Proteomes" id="UP000001542"/>
    </source>
</evidence>
<dbReference type="Proteomes" id="UP000001542">
    <property type="component" value="Unassembled WGS sequence"/>
</dbReference>
<accession>A2GKB2</accession>
<dbReference type="EMBL" id="DS116736">
    <property type="protein sequence ID" value="EAX82404.1"/>
    <property type="molecule type" value="Genomic_DNA"/>
</dbReference>
<dbReference type="RefSeq" id="XP_001295334.1">
    <property type="nucleotide sequence ID" value="XM_001295333.1"/>
</dbReference>
<keyword evidence="2" id="KW-1185">Reference proteome</keyword>
<dbReference type="InParanoid" id="A2GKB2"/>
<evidence type="ECO:0000313" key="1">
    <source>
        <dbReference type="EMBL" id="EAX82404.1"/>
    </source>
</evidence>
<name>A2GKB2_TRIV3</name>
<reference evidence="1" key="2">
    <citation type="journal article" date="2007" name="Science">
        <title>Draft genome sequence of the sexually transmitted pathogen Trichomonas vaginalis.</title>
        <authorList>
            <person name="Carlton J.M."/>
            <person name="Hirt R.P."/>
            <person name="Silva J.C."/>
            <person name="Delcher A.L."/>
            <person name="Schatz M."/>
            <person name="Zhao Q."/>
            <person name="Wortman J.R."/>
            <person name="Bidwell S.L."/>
            <person name="Alsmark U.C.M."/>
            <person name="Besteiro S."/>
            <person name="Sicheritz-Ponten T."/>
            <person name="Noel C.J."/>
            <person name="Dacks J.B."/>
            <person name="Foster P.G."/>
            <person name="Simillion C."/>
            <person name="Van de Peer Y."/>
            <person name="Miranda-Saavedra D."/>
            <person name="Barton G.J."/>
            <person name="Westrop G.D."/>
            <person name="Mueller S."/>
            <person name="Dessi D."/>
            <person name="Fiori P.L."/>
            <person name="Ren Q."/>
            <person name="Paulsen I."/>
            <person name="Zhang H."/>
            <person name="Bastida-Corcuera F.D."/>
            <person name="Simoes-Barbosa A."/>
            <person name="Brown M.T."/>
            <person name="Hayes R.D."/>
            <person name="Mukherjee M."/>
            <person name="Okumura C.Y."/>
            <person name="Schneider R."/>
            <person name="Smith A.J."/>
            <person name="Vanacova S."/>
            <person name="Villalvazo M."/>
            <person name="Haas B.J."/>
            <person name="Pertea M."/>
            <person name="Feldblyum T.V."/>
            <person name="Utterback T.R."/>
            <person name="Shu C.L."/>
            <person name="Osoegawa K."/>
            <person name="de Jong P.J."/>
            <person name="Hrdy I."/>
            <person name="Horvathova L."/>
            <person name="Zubacova Z."/>
            <person name="Dolezal P."/>
            <person name="Malik S.B."/>
            <person name="Logsdon J.M. Jr."/>
            <person name="Henze K."/>
            <person name="Gupta A."/>
            <person name="Wang C.C."/>
            <person name="Dunne R.L."/>
            <person name="Upcroft J.A."/>
            <person name="Upcroft P."/>
            <person name="White O."/>
            <person name="Salzberg S.L."/>
            <person name="Tang P."/>
            <person name="Chiu C.-H."/>
            <person name="Lee Y.-S."/>
            <person name="Embley T.M."/>
            <person name="Coombs G.H."/>
            <person name="Mottram J.C."/>
            <person name="Tachezy J."/>
            <person name="Fraser-Liggett C.M."/>
            <person name="Johnson P.J."/>
        </authorList>
    </citation>
    <scope>NUCLEOTIDE SEQUENCE [LARGE SCALE GENOMIC DNA]</scope>
    <source>
        <strain evidence="1">G3</strain>
    </source>
</reference>
<dbReference type="AlphaFoldDB" id="A2GKB2"/>
<dbReference type="KEGG" id="tva:4740033"/>
<dbReference type="VEuPathDB" id="TrichDB:TVAG_580330"/>